<dbReference type="Proteomes" id="UP001333110">
    <property type="component" value="Unassembled WGS sequence"/>
</dbReference>
<sequence>MAWGALLFAALQHWQVWAFPLVLVLLFGLCWRLKKSSCEDVSSSEEESSSSDMEQEEVEEEEDEEGPAVRVGSAFEGWSPHEDDAVYQLLVPLHPLLGYAFHLDLGTVEEMPARDSCICMEMERTRTRSGWWRTCCASSTTLRMR</sequence>
<feature type="signal peptide" evidence="2">
    <location>
        <begin position="1"/>
        <end position="18"/>
    </location>
</feature>
<feature type="compositionally biased region" description="Acidic residues" evidence="1">
    <location>
        <begin position="42"/>
        <end position="66"/>
    </location>
</feature>
<feature type="chain" id="PRO_5042925497" evidence="2">
    <location>
        <begin position="19"/>
        <end position="145"/>
    </location>
</feature>
<gene>
    <name evidence="3" type="ORF">QYF61_015474</name>
</gene>
<comment type="caution">
    <text evidence="3">The sequence shown here is derived from an EMBL/GenBank/DDBJ whole genome shotgun (WGS) entry which is preliminary data.</text>
</comment>
<keyword evidence="2" id="KW-0732">Signal</keyword>
<keyword evidence="4" id="KW-1185">Reference proteome</keyword>
<dbReference type="EMBL" id="JAUNZN010000004">
    <property type="protein sequence ID" value="KAK4822468.1"/>
    <property type="molecule type" value="Genomic_DNA"/>
</dbReference>
<name>A0AAN7S9L8_MYCAM</name>
<accession>A0AAN7S9L8</accession>
<evidence type="ECO:0000313" key="4">
    <source>
        <dbReference type="Proteomes" id="UP001333110"/>
    </source>
</evidence>
<reference evidence="3 4" key="1">
    <citation type="journal article" date="2023" name="J. Hered.">
        <title>Chromosome-level genome of the wood stork (Mycteria americana) provides insight into avian chromosome evolution.</title>
        <authorList>
            <person name="Flamio R. Jr."/>
            <person name="Ramstad K.M."/>
        </authorList>
    </citation>
    <scope>NUCLEOTIDE SEQUENCE [LARGE SCALE GENOMIC DNA]</scope>
    <source>
        <strain evidence="3">JAX WOST 10</strain>
    </source>
</reference>
<evidence type="ECO:0000256" key="2">
    <source>
        <dbReference type="SAM" id="SignalP"/>
    </source>
</evidence>
<dbReference type="AlphaFoldDB" id="A0AAN7S9L8"/>
<evidence type="ECO:0000313" key="3">
    <source>
        <dbReference type="EMBL" id="KAK4822468.1"/>
    </source>
</evidence>
<feature type="region of interest" description="Disordered" evidence="1">
    <location>
        <begin position="38"/>
        <end position="71"/>
    </location>
</feature>
<protein>
    <submittedName>
        <fullName evidence="3">Uncharacterized protein</fullName>
    </submittedName>
</protein>
<evidence type="ECO:0000256" key="1">
    <source>
        <dbReference type="SAM" id="MobiDB-lite"/>
    </source>
</evidence>
<proteinExistence type="predicted"/>
<organism evidence="3 4">
    <name type="scientific">Mycteria americana</name>
    <name type="common">Wood stork</name>
    <dbReference type="NCBI Taxonomy" id="33587"/>
    <lineage>
        <taxon>Eukaryota</taxon>
        <taxon>Metazoa</taxon>
        <taxon>Chordata</taxon>
        <taxon>Craniata</taxon>
        <taxon>Vertebrata</taxon>
        <taxon>Euteleostomi</taxon>
        <taxon>Archelosauria</taxon>
        <taxon>Archosauria</taxon>
        <taxon>Dinosauria</taxon>
        <taxon>Saurischia</taxon>
        <taxon>Theropoda</taxon>
        <taxon>Coelurosauria</taxon>
        <taxon>Aves</taxon>
        <taxon>Neognathae</taxon>
        <taxon>Neoaves</taxon>
        <taxon>Aequornithes</taxon>
        <taxon>Ciconiiformes</taxon>
        <taxon>Ciconiidae</taxon>
        <taxon>Mycteria</taxon>
    </lineage>
</organism>